<dbReference type="GO" id="GO:0006890">
    <property type="term" value="P:retrograde vesicle-mediated transport, Golgi to endoplasmic reticulum"/>
    <property type="evidence" value="ECO:0007669"/>
    <property type="project" value="TreeGrafter"/>
</dbReference>
<dbReference type="EMBL" id="JAKCXM010001079">
    <property type="protein sequence ID" value="KAJ0391390.1"/>
    <property type="molecule type" value="Genomic_DNA"/>
</dbReference>
<dbReference type="SUPFAM" id="SSF50978">
    <property type="entry name" value="WD40 repeat-like"/>
    <property type="match status" value="1"/>
</dbReference>
<evidence type="ECO:0000256" key="3">
    <source>
        <dbReference type="PROSITE-ProRule" id="PRU00221"/>
    </source>
</evidence>
<sequence>MPVDVHPTEPWTLAAFYDGTVVVTDASTQRRLHTVAVSPGSPVRSARFVARQNWIVAASDDGHIRVVDLASTAVVSTVKAHDDFVRGLDVHPTLPLVLSCSDDKTVKLWDVSRPTWACVAVFHGHDHYVMGVQWHPSAPASASASADALVFATVSLDHCVRFWRVTVTGEVEDVRVVHAHDKGVNALAFADSGRALVTGADDHLLKVWDATDGSLRATLVGHTGNVTAVAVHPSLPLIASGAEDGTLRLWDAETYRCVAVVPSGADGRIWAASFVGDASRAVVVGYDAGDRVVALDPKAARL</sequence>
<dbReference type="InterPro" id="IPR050844">
    <property type="entry name" value="Coatomer_complex_subunit"/>
</dbReference>
<dbReference type="Gene3D" id="2.130.10.10">
    <property type="entry name" value="YVTN repeat-like/Quinoprotein amine dehydrogenase"/>
    <property type="match status" value="1"/>
</dbReference>
<dbReference type="PANTHER" id="PTHR19876:SF75">
    <property type="entry name" value="COATOMER SUBUNIT BETA'-3"/>
    <property type="match status" value="1"/>
</dbReference>
<comment type="caution">
    <text evidence="4">The sequence shown here is derived from an EMBL/GenBank/DDBJ whole genome shotgun (WGS) entry which is preliminary data.</text>
</comment>
<name>A0AAD5L9A4_PYTIN</name>
<dbReference type="PROSITE" id="PS50294">
    <property type="entry name" value="WD_REPEATS_REGION"/>
    <property type="match status" value="3"/>
</dbReference>
<gene>
    <name evidence="4" type="ORF">P43SY_009361</name>
</gene>
<dbReference type="PANTHER" id="PTHR19876">
    <property type="entry name" value="COATOMER"/>
    <property type="match status" value="1"/>
</dbReference>
<dbReference type="InterPro" id="IPR001680">
    <property type="entry name" value="WD40_rpt"/>
</dbReference>
<dbReference type="GO" id="GO:0030126">
    <property type="term" value="C:COPI vesicle coat"/>
    <property type="evidence" value="ECO:0007669"/>
    <property type="project" value="TreeGrafter"/>
</dbReference>
<evidence type="ECO:0000313" key="4">
    <source>
        <dbReference type="EMBL" id="KAJ0391390.1"/>
    </source>
</evidence>
<organism evidence="4 5">
    <name type="scientific">Pythium insidiosum</name>
    <name type="common">Pythiosis disease agent</name>
    <dbReference type="NCBI Taxonomy" id="114742"/>
    <lineage>
        <taxon>Eukaryota</taxon>
        <taxon>Sar</taxon>
        <taxon>Stramenopiles</taxon>
        <taxon>Oomycota</taxon>
        <taxon>Peronosporomycetes</taxon>
        <taxon>Pythiales</taxon>
        <taxon>Pythiaceae</taxon>
        <taxon>Pythium</taxon>
    </lineage>
</organism>
<feature type="repeat" description="WD" evidence="3">
    <location>
        <begin position="78"/>
        <end position="112"/>
    </location>
</feature>
<dbReference type="InterPro" id="IPR015943">
    <property type="entry name" value="WD40/YVTN_repeat-like_dom_sf"/>
</dbReference>
<dbReference type="Pfam" id="PF00400">
    <property type="entry name" value="WD40"/>
    <property type="match status" value="5"/>
</dbReference>
<evidence type="ECO:0000256" key="1">
    <source>
        <dbReference type="ARBA" id="ARBA00022574"/>
    </source>
</evidence>
<dbReference type="GO" id="GO:0006891">
    <property type="term" value="P:intra-Golgi vesicle-mediated transport"/>
    <property type="evidence" value="ECO:0007669"/>
    <property type="project" value="TreeGrafter"/>
</dbReference>
<dbReference type="PRINTS" id="PR00320">
    <property type="entry name" value="GPROTEINBRPT"/>
</dbReference>
<reference evidence="4" key="1">
    <citation type="submission" date="2021-12" db="EMBL/GenBank/DDBJ databases">
        <title>Prjna785345.</title>
        <authorList>
            <person name="Rujirawat T."/>
            <person name="Krajaejun T."/>
        </authorList>
    </citation>
    <scope>NUCLEOTIDE SEQUENCE</scope>
    <source>
        <strain evidence="4">Pi057C3</strain>
    </source>
</reference>
<evidence type="ECO:0000313" key="5">
    <source>
        <dbReference type="Proteomes" id="UP001209570"/>
    </source>
</evidence>
<dbReference type="AlphaFoldDB" id="A0AAD5L9A4"/>
<dbReference type="PROSITE" id="PS50082">
    <property type="entry name" value="WD_REPEATS_2"/>
    <property type="match status" value="3"/>
</dbReference>
<dbReference type="InterPro" id="IPR019775">
    <property type="entry name" value="WD40_repeat_CS"/>
</dbReference>
<keyword evidence="2" id="KW-0677">Repeat</keyword>
<keyword evidence="1 3" id="KW-0853">WD repeat</keyword>
<protein>
    <submittedName>
        <fullName evidence="4">Uncharacterized protein</fullName>
    </submittedName>
</protein>
<dbReference type="SMART" id="SM00320">
    <property type="entry name" value="WD40"/>
    <property type="match status" value="5"/>
</dbReference>
<dbReference type="Proteomes" id="UP001209570">
    <property type="component" value="Unassembled WGS sequence"/>
</dbReference>
<dbReference type="GO" id="GO:0006888">
    <property type="term" value="P:endoplasmic reticulum to Golgi vesicle-mediated transport"/>
    <property type="evidence" value="ECO:0007669"/>
    <property type="project" value="TreeGrafter"/>
</dbReference>
<keyword evidence="5" id="KW-1185">Reference proteome</keyword>
<feature type="repeat" description="WD" evidence="3">
    <location>
        <begin position="177"/>
        <end position="218"/>
    </location>
</feature>
<dbReference type="CDD" id="cd00200">
    <property type="entry name" value="WD40"/>
    <property type="match status" value="1"/>
</dbReference>
<dbReference type="InterPro" id="IPR036322">
    <property type="entry name" value="WD40_repeat_dom_sf"/>
</dbReference>
<accession>A0AAD5L9A4</accession>
<feature type="repeat" description="WD" evidence="3">
    <location>
        <begin position="219"/>
        <end position="260"/>
    </location>
</feature>
<dbReference type="InterPro" id="IPR020472">
    <property type="entry name" value="WD40_PAC1"/>
</dbReference>
<proteinExistence type="predicted"/>
<dbReference type="PROSITE" id="PS00678">
    <property type="entry name" value="WD_REPEATS_1"/>
    <property type="match status" value="2"/>
</dbReference>
<dbReference type="GO" id="GO:0006886">
    <property type="term" value="P:intracellular protein transport"/>
    <property type="evidence" value="ECO:0007669"/>
    <property type="project" value="TreeGrafter"/>
</dbReference>
<evidence type="ECO:0000256" key="2">
    <source>
        <dbReference type="ARBA" id="ARBA00022737"/>
    </source>
</evidence>